<dbReference type="AlphaFoldDB" id="A0AAV0DRY9"/>
<feature type="region of interest" description="Disordered" evidence="1">
    <location>
        <begin position="1"/>
        <end position="73"/>
    </location>
</feature>
<name>A0AAV0DRY9_9ASTE</name>
<proteinExistence type="predicted"/>
<evidence type="ECO:0000313" key="3">
    <source>
        <dbReference type="Proteomes" id="UP001152523"/>
    </source>
</evidence>
<accession>A0AAV0DRY9</accession>
<comment type="caution">
    <text evidence="2">The sequence shown here is derived from an EMBL/GenBank/DDBJ whole genome shotgun (WGS) entry which is preliminary data.</text>
</comment>
<gene>
    <name evidence="2" type="ORF">CEPIT_LOCUS16845</name>
</gene>
<dbReference type="EMBL" id="CAMAPF010000128">
    <property type="protein sequence ID" value="CAH9104628.1"/>
    <property type="molecule type" value="Genomic_DNA"/>
</dbReference>
<protein>
    <submittedName>
        <fullName evidence="2">Uncharacterized protein</fullName>
    </submittedName>
</protein>
<dbReference type="Proteomes" id="UP001152523">
    <property type="component" value="Unassembled WGS sequence"/>
</dbReference>
<evidence type="ECO:0000256" key="1">
    <source>
        <dbReference type="SAM" id="MobiDB-lite"/>
    </source>
</evidence>
<reference evidence="2" key="1">
    <citation type="submission" date="2022-07" db="EMBL/GenBank/DDBJ databases">
        <authorList>
            <person name="Macas J."/>
            <person name="Novak P."/>
            <person name="Neumann P."/>
        </authorList>
    </citation>
    <scope>NUCLEOTIDE SEQUENCE</scope>
</reference>
<organism evidence="2 3">
    <name type="scientific">Cuscuta epithymum</name>
    <dbReference type="NCBI Taxonomy" id="186058"/>
    <lineage>
        <taxon>Eukaryota</taxon>
        <taxon>Viridiplantae</taxon>
        <taxon>Streptophyta</taxon>
        <taxon>Embryophyta</taxon>
        <taxon>Tracheophyta</taxon>
        <taxon>Spermatophyta</taxon>
        <taxon>Magnoliopsida</taxon>
        <taxon>eudicotyledons</taxon>
        <taxon>Gunneridae</taxon>
        <taxon>Pentapetalae</taxon>
        <taxon>asterids</taxon>
        <taxon>lamiids</taxon>
        <taxon>Solanales</taxon>
        <taxon>Convolvulaceae</taxon>
        <taxon>Cuscuteae</taxon>
        <taxon>Cuscuta</taxon>
        <taxon>Cuscuta subgen. Cuscuta</taxon>
    </lineage>
</organism>
<evidence type="ECO:0000313" key="2">
    <source>
        <dbReference type="EMBL" id="CAH9104628.1"/>
    </source>
</evidence>
<feature type="compositionally biased region" description="Low complexity" evidence="1">
    <location>
        <begin position="18"/>
        <end position="41"/>
    </location>
</feature>
<keyword evidence="3" id="KW-1185">Reference proteome</keyword>
<sequence>MSRGRNSRLPPRQFSGQPSLSRPPTSSSPGLLHLPSPSRPSYASVLSNPPPHISNPPRKNGTQDDLLTSLLPDNNFPRAYGTHEGLPSITFAPQEVSKLVDKLQWSLIGTFEKQRPALNLLRSWFAKVGFNQKLQENYQDVLHT</sequence>